<name>A0AA40KS16_9HYME</name>
<dbReference type="EMBL" id="JAHYIQ010000007">
    <property type="protein sequence ID" value="KAK1130432.1"/>
    <property type="molecule type" value="Genomic_DNA"/>
</dbReference>
<evidence type="ECO:0000313" key="2">
    <source>
        <dbReference type="Proteomes" id="UP001177670"/>
    </source>
</evidence>
<dbReference type="AlphaFoldDB" id="A0AA40KS16"/>
<comment type="caution">
    <text evidence="1">The sequence shown here is derived from an EMBL/GenBank/DDBJ whole genome shotgun (WGS) entry which is preliminary data.</text>
</comment>
<evidence type="ECO:0000313" key="1">
    <source>
        <dbReference type="EMBL" id="KAK1130432.1"/>
    </source>
</evidence>
<dbReference type="Proteomes" id="UP001177670">
    <property type="component" value="Unassembled WGS sequence"/>
</dbReference>
<protein>
    <submittedName>
        <fullName evidence="1">Uncharacterized protein</fullName>
    </submittedName>
</protein>
<organism evidence="1 2">
    <name type="scientific">Melipona bicolor</name>
    <dbReference type="NCBI Taxonomy" id="60889"/>
    <lineage>
        <taxon>Eukaryota</taxon>
        <taxon>Metazoa</taxon>
        <taxon>Ecdysozoa</taxon>
        <taxon>Arthropoda</taxon>
        <taxon>Hexapoda</taxon>
        <taxon>Insecta</taxon>
        <taxon>Pterygota</taxon>
        <taxon>Neoptera</taxon>
        <taxon>Endopterygota</taxon>
        <taxon>Hymenoptera</taxon>
        <taxon>Apocrita</taxon>
        <taxon>Aculeata</taxon>
        <taxon>Apoidea</taxon>
        <taxon>Anthophila</taxon>
        <taxon>Apidae</taxon>
        <taxon>Melipona</taxon>
    </lineage>
</organism>
<gene>
    <name evidence="1" type="ORF">K0M31_018563</name>
</gene>
<proteinExistence type="predicted"/>
<reference evidence="1" key="1">
    <citation type="submission" date="2021-10" db="EMBL/GenBank/DDBJ databases">
        <title>Melipona bicolor Genome sequencing and assembly.</title>
        <authorList>
            <person name="Araujo N.S."/>
            <person name="Arias M.C."/>
        </authorList>
    </citation>
    <scope>NUCLEOTIDE SEQUENCE</scope>
    <source>
        <strain evidence="1">USP_2M_L1-L4_2017</strain>
        <tissue evidence="1">Whole body</tissue>
    </source>
</reference>
<sequence>MSEMCVVLFIHVNNLYGGKLRRTCSKAQNGSFKLCEGARSVEETTAKPTYMYSNEKRFSLNDPDRALIATFTMLEKNSRQKFVDKWYYGLQLPARSLDLNIIENCGELENCRELFTPVINNLTQSRRSGNATSRGGIESYGKSYTKEWRCSGLGFLNYEFRTLTTPSPFVLPASIITLNPSRGNSLQTVSI</sequence>
<keyword evidence="2" id="KW-1185">Reference proteome</keyword>
<accession>A0AA40KS16</accession>